<dbReference type="PANTHER" id="PTHR33162">
    <property type="entry name" value="SEC-INDEPENDENT PROTEIN TRANSLOCASE PROTEIN TATA, CHLOROPLASTIC"/>
    <property type="match status" value="1"/>
</dbReference>
<dbReference type="NCBIfam" id="TIGR01410">
    <property type="entry name" value="tatB"/>
    <property type="match status" value="1"/>
</dbReference>
<comment type="function">
    <text evidence="9">Part of the twin-arginine translocation (Tat) system that transports large folded proteins containing a characteristic twin-arginine motif in their signal peptide across membranes. Together with TatC, TatB is part of a receptor directly interacting with Tat signal peptides. TatB may form an oligomeric binding site that transiently accommodates folded Tat precursor proteins before their translocation.</text>
</comment>
<organism evidence="12 13">
    <name type="scientific">Tianweitania aestuarii</name>
    <dbReference type="NCBI Taxonomy" id="2814886"/>
    <lineage>
        <taxon>Bacteria</taxon>
        <taxon>Pseudomonadati</taxon>
        <taxon>Pseudomonadota</taxon>
        <taxon>Alphaproteobacteria</taxon>
        <taxon>Hyphomicrobiales</taxon>
        <taxon>Phyllobacteriaceae</taxon>
        <taxon>Tianweitania</taxon>
    </lineage>
</organism>
<comment type="subcellular location">
    <subcellularLocation>
        <location evidence="9">Cell membrane</location>
        <topology evidence="9">Single-pass membrane protein</topology>
    </subcellularLocation>
    <subcellularLocation>
        <location evidence="1">Membrane</location>
        <topology evidence="1">Single-pass membrane protein</topology>
    </subcellularLocation>
</comment>
<proteinExistence type="inferred from homology"/>
<comment type="subunit">
    <text evidence="9">The Tat system comprises two distinct complexes: a TatABC complex, containing multiple copies of TatA, TatB and TatC subunits, and a separate TatA complex, containing only TatA subunits. Substrates initially bind to the TatABC complex, which probably triggers association of the separate TatA complex to form the active translocon.</text>
</comment>
<dbReference type="HAMAP" id="MF_00237">
    <property type="entry name" value="TatB"/>
    <property type="match status" value="1"/>
</dbReference>
<dbReference type="EMBL" id="JAFMNX010000002">
    <property type="protein sequence ID" value="MBS9720674.1"/>
    <property type="molecule type" value="Genomic_DNA"/>
</dbReference>
<sequence>MFDIGWTEMLVIAVVMIVVVGPKDLPRMLRTFGKFTAKMTSMAGDFRKQFDDALKEAELDDVRKSVNDLRSLNPKNEIRKALNPLEKAAADVRAGMDQVMRPSTPAPSTPASTEATAVEPLKTGATAAPSALTGEAPKEASGLGAGALAQPVEPLAPVAPVAPAAPLAQTNAVTAEPAKAPVAETAAPAKKARAPRAPKAAVAEGSEAPKTKAAPKKSAAEASTMNGTAAEKPVRTRKPKETGTAT</sequence>
<feature type="transmembrane region" description="Helical" evidence="11">
    <location>
        <begin position="6"/>
        <end position="25"/>
    </location>
</feature>
<dbReference type="PRINTS" id="PR01506">
    <property type="entry name" value="TATBPROTEIN"/>
</dbReference>
<evidence type="ECO:0000256" key="3">
    <source>
        <dbReference type="ARBA" id="ARBA00022475"/>
    </source>
</evidence>
<evidence type="ECO:0000256" key="7">
    <source>
        <dbReference type="ARBA" id="ARBA00023010"/>
    </source>
</evidence>
<dbReference type="PANTHER" id="PTHR33162:SF1">
    <property type="entry name" value="SEC-INDEPENDENT PROTEIN TRANSLOCASE PROTEIN TATA, CHLOROPLASTIC"/>
    <property type="match status" value="1"/>
</dbReference>
<dbReference type="InterPro" id="IPR018448">
    <property type="entry name" value="TatB"/>
</dbReference>
<evidence type="ECO:0000256" key="9">
    <source>
        <dbReference type="HAMAP-Rule" id="MF_00237"/>
    </source>
</evidence>
<dbReference type="Pfam" id="PF02416">
    <property type="entry name" value="TatA_B_E"/>
    <property type="match status" value="1"/>
</dbReference>
<keyword evidence="7 9" id="KW-0811">Translocation</keyword>
<feature type="region of interest" description="Disordered" evidence="10">
    <location>
        <begin position="99"/>
        <end position="122"/>
    </location>
</feature>
<keyword evidence="6 9" id="KW-1133">Transmembrane helix</keyword>
<evidence type="ECO:0000256" key="8">
    <source>
        <dbReference type="ARBA" id="ARBA00023136"/>
    </source>
</evidence>
<evidence type="ECO:0000256" key="6">
    <source>
        <dbReference type="ARBA" id="ARBA00022989"/>
    </source>
</evidence>
<accession>A0ABS5RWU1</accession>
<evidence type="ECO:0000256" key="4">
    <source>
        <dbReference type="ARBA" id="ARBA00022692"/>
    </source>
</evidence>
<evidence type="ECO:0000256" key="1">
    <source>
        <dbReference type="ARBA" id="ARBA00004167"/>
    </source>
</evidence>
<keyword evidence="4 9" id="KW-0812">Transmembrane</keyword>
<keyword evidence="3 9" id="KW-1003">Cell membrane</keyword>
<name>A0ABS5RWU1_9HYPH</name>
<dbReference type="Proteomes" id="UP001297272">
    <property type="component" value="Unassembled WGS sequence"/>
</dbReference>
<keyword evidence="13" id="KW-1185">Reference proteome</keyword>
<evidence type="ECO:0000256" key="2">
    <source>
        <dbReference type="ARBA" id="ARBA00022448"/>
    </source>
</evidence>
<dbReference type="RefSeq" id="WP_213984344.1">
    <property type="nucleotide sequence ID" value="NZ_JAFMNX010000002.1"/>
</dbReference>
<reference evidence="12 13" key="1">
    <citation type="submission" date="2021-03" db="EMBL/GenBank/DDBJ databases">
        <title>Tianweitania aestuarii sp. nov., isolated from a tidal flat.</title>
        <authorList>
            <person name="Park S."/>
            <person name="Yoon J.-H."/>
        </authorList>
    </citation>
    <scope>NUCLEOTIDE SEQUENCE [LARGE SCALE GENOMIC DNA]</scope>
    <source>
        <strain evidence="12 13">BSSL-BM11</strain>
    </source>
</reference>
<keyword evidence="5 9" id="KW-0653">Protein transport</keyword>
<evidence type="ECO:0000313" key="13">
    <source>
        <dbReference type="Proteomes" id="UP001297272"/>
    </source>
</evidence>
<keyword evidence="2 9" id="KW-0813">Transport</keyword>
<evidence type="ECO:0000256" key="11">
    <source>
        <dbReference type="SAM" id="Phobius"/>
    </source>
</evidence>
<feature type="compositionally biased region" description="Low complexity" evidence="10">
    <location>
        <begin position="176"/>
        <end position="189"/>
    </location>
</feature>
<dbReference type="InterPro" id="IPR003369">
    <property type="entry name" value="TatA/B/E"/>
</dbReference>
<comment type="caution">
    <text evidence="12">The sequence shown here is derived from an EMBL/GenBank/DDBJ whole genome shotgun (WGS) entry which is preliminary data.</text>
</comment>
<keyword evidence="8 9" id="KW-0472">Membrane</keyword>
<feature type="region of interest" description="Disordered" evidence="10">
    <location>
        <begin position="176"/>
        <end position="246"/>
    </location>
</feature>
<gene>
    <name evidence="9 12" type="primary">tatB</name>
    <name evidence="12" type="ORF">JYU29_08250</name>
</gene>
<evidence type="ECO:0000256" key="10">
    <source>
        <dbReference type="SAM" id="MobiDB-lite"/>
    </source>
</evidence>
<protein>
    <recommendedName>
        <fullName evidence="9">Sec-independent protein translocase protein TatB</fullName>
    </recommendedName>
</protein>
<evidence type="ECO:0000256" key="5">
    <source>
        <dbReference type="ARBA" id="ARBA00022927"/>
    </source>
</evidence>
<evidence type="ECO:0000313" key="12">
    <source>
        <dbReference type="EMBL" id="MBS9720674.1"/>
    </source>
</evidence>
<dbReference type="Gene3D" id="1.20.5.3310">
    <property type="match status" value="1"/>
</dbReference>
<comment type="similarity">
    <text evidence="9">Belongs to the TatB family.</text>
</comment>